<gene>
    <name evidence="1" type="ORF">Pint_16027</name>
</gene>
<organism evidence="1 2">
    <name type="scientific">Pistacia integerrima</name>
    <dbReference type="NCBI Taxonomy" id="434235"/>
    <lineage>
        <taxon>Eukaryota</taxon>
        <taxon>Viridiplantae</taxon>
        <taxon>Streptophyta</taxon>
        <taxon>Embryophyta</taxon>
        <taxon>Tracheophyta</taxon>
        <taxon>Spermatophyta</taxon>
        <taxon>Magnoliopsida</taxon>
        <taxon>eudicotyledons</taxon>
        <taxon>Gunneridae</taxon>
        <taxon>Pentapetalae</taxon>
        <taxon>rosids</taxon>
        <taxon>malvids</taxon>
        <taxon>Sapindales</taxon>
        <taxon>Anacardiaceae</taxon>
        <taxon>Pistacia</taxon>
    </lineage>
</organism>
<comment type="caution">
    <text evidence="1">The sequence shown here is derived from an EMBL/GenBank/DDBJ whole genome shotgun (WGS) entry which is preliminary data.</text>
</comment>
<proteinExistence type="predicted"/>
<accession>A0ACC0ZBF3</accession>
<sequence length="91" mass="9763">MRIGPNGLTGIDPCLDSGKLWDEYDGIDNRPMSSLMDLVDMSTNVVGSVVVNGSAVTKQLSMVLSVSSSGSGKTQMLRDFSLEIYDKLKCS</sequence>
<dbReference type="Proteomes" id="UP001163603">
    <property type="component" value="Chromosome 2"/>
</dbReference>
<reference evidence="2" key="1">
    <citation type="journal article" date="2023" name="G3 (Bethesda)">
        <title>Genome assembly and association tests identify interacting loci associated with vigor, precocity, and sex in interspecific pistachio rootstocks.</title>
        <authorList>
            <person name="Palmer W."/>
            <person name="Jacygrad E."/>
            <person name="Sagayaradj S."/>
            <person name="Cavanaugh K."/>
            <person name="Han R."/>
            <person name="Bertier L."/>
            <person name="Beede B."/>
            <person name="Kafkas S."/>
            <person name="Golino D."/>
            <person name="Preece J."/>
            <person name="Michelmore R."/>
        </authorList>
    </citation>
    <scope>NUCLEOTIDE SEQUENCE [LARGE SCALE GENOMIC DNA]</scope>
</reference>
<protein>
    <submittedName>
        <fullName evidence="1">Uncharacterized protein</fullName>
    </submittedName>
</protein>
<keyword evidence="2" id="KW-1185">Reference proteome</keyword>
<evidence type="ECO:0000313" key="1">
    <source>
        <dbReference type="EMBL" id="KAJ0047898.1"/>
    </source>
</evidence>
<dbReference type="EMBL" id="CM047737">
    <property type="protein sequence ID" value="KAJ0047898.1"/>
    <property type="molecule type" value="Genomic_DNA"/>
</dbReference>
<evidence type="ECO:0000313" key="2">
    <source>
        <dbReference type="Proteomes" id="UP001163603"/>
    </source>
</evidence>
<name>A0ACC0ZBF3_9ROSI</name>